<feature type="transmembrane region" description="Helical" evidence="4">
    <location>
        <begin position="169"/>
        <end position="191"/>
    </location>
</feature>
<evidence type="ECO:0000256" key="2">
    <source>
        <dbReference type="ARBA" id="ARBA00022989"/>
    </source>
</evidence>
<feature type="transmembrane region" description="Helical" evidence="4">
    <location>
        <begin position="48"/>
        <end position="66"/>
    </location>
</feature>
<reference evidence="7" key="2">
    <citation type="submission" date="2016-11" db="EMBL/GenBank/DDBJ databases">
        <authorList>
            <person name="Varghese N."/>
            <person name="Submissions S."/>
        </authorList>
    </citation>
    <scope>NUCLEOTIDE SEQUENCE [LARGE SCALE GENOMIC DNA]</scope>
    <source>
        <strain evidence="7">DSM 27989</strain>
    </source>
</reference>
<dbReference type="PANTHER" id="PTHR11360:SF308">
    <property type="entry name" value="BLL3089 PROTEIN"/>
    <property type="match status" value="1"/>
</dbReference>
<gene>
    <name evidence="5" type="ORF">GCM10010984_20670</name>
    <name evidence="6" type="ORF">SAMN05443634_11174</name>
</gene>
<keyword evidence="2 4" id="KW-1133">Transmembrane helix</keyword>
<organism evidence="6 7">
    <name type="scientific">Chishuiella changwenlii</name>
    <dbReference type="NCBI Taxonomy" id="1434701"/>
    <lineage>
        <taxon>Bacteria</taxon>
        <taxon>Pseudomonadati</taxon>
        <taxon>Bacteroidota</taxon>
        <taxon>Flavobacteriia</taxon>
        <taxon>Flavobacteriales</taxon>
        <taxon>Weeksellaceae</taxon>
        <taxon>Chishuiella</taxon>
    </lineage>
</organism>
<dbReference type="Gene3D" id="1.20.1250.20">
    <property type="entry name" value="MFS general substrate transporter like domains"/>
    <property type="match status" value="1"/>
</dbReference>
<feature type="transmembrane region" description="Helical" evidence="4">
    <location>
        <begin position="103"/>
        <end position="127"/>
    </location>
</feature>
<evidence type="ECO:0000313" key="8">
    <source>
        <dbReference type="Proteomes" id="UP000650994"/>
    </source>
</evidence>
<feature type="transmembrane region" description="Helical" evidence="4">
    <location>
        <begin position="78"/>
        <end position="97"/>
    </location>
</feature>
<dbReference type="PANTHER" id="PTHR11360">
    <property type="entry name" value="MONOCARBOXYLATE TRANSPORTER"/>
    <property type="match status" value="1"/>
</dbReference>
<keyword evidence="1 4" id="KW-0812">Transmembrane</keyword>
<evidence type="ECO:0000313" key="5">
    <source>
        <dbReference type="EMBL" id="GGF03083.1"/>
    </source>
</evidence>
<evidence type="ECO:0000313" key="7">
    <source>
        <dbReference type="Proteomes" id="UP000184120"/>
    </source>
</evidence>
<feature type="transmembrane region" description="Helical" evidence="4">
    <location>
        <begin position="371"/>
        <end position="390"/>
    </location>
</feature>
<feature type="transmembrane region" description="Helical" evidence="4">
    <location>
        <begin position="283"/>
        <end position="316"/>
    </location>
</feature>
<dbReference type="STRING" id="1434701.SAMN05443634_11174"/>
<dbReference type="EMBL" id="FRBH01000011">
    <property type="protein sequence ID" value="SHL56642.1"/>
    <property type="molecule type" value="Genomic_DNA"/>
</dbReference>
<dbReference type="SUPFAM" id="SSF103473">
    <property type="entry name" value="MFS general substrate transporter"/>
    <property type="match status" value="1"/>
</dbReference>
<reference evidence="5" key="1">
    <citation type="journal article" date="2014" name="Int. J. Syst. Evol. Microbiol.">
        <title>Complete genome of a new Firmicutes species belonging to the dominant human colonic microbiota ('Ruminococcus bicirculans') reveals two chromosomes and a selective capacity to utilize plant glucans.</title>
        <authorList>
            <consortium name="NISC Comparative Sequencing Program"/>
            <person name="Wegmann U."/>
            <person name="Louis P."/>
            <person name="Goesmann A."/>
            <person name="Henrissat B."/>
            <person name="Duncan S.H."/>
            <person name="Flint H.J."/>
        </authorList>
    </citation>
    <scope>NUCLEOTIDE SEQUENCE</scope>
    <source>
        <strain evidence="5">CGMCC 1.12707</strain>
    </source>
</reference>
<dbReference type="EMBL" id="BMFL01000013">
    <property type="protein sequence ID" value="GGF03083.1"/>
    <property type="molecule type" value="Genomic_DNA"/>
</dbReference>
<reference evidence="8" key="4">
    <citation type="journal article" date="2019" name="Int. J. Syst. Evol. Microbiol.">
        <title>The Global Catalogue of Microorganisms (GCM) 10K type strain sequencing project: providing services to taxonomists for standard genome sequencing and annotation.</title>
        <authorList>
            <consortium name="The Broad Institute Genomics Platform"/>
            <consortium name="The Broad Institute Genome Sequencing Center for Infectious Disease"/>
            <person name="Wu L."/>
            <person name="Ma J."/>
        </authorList>
    </citation>
    <scope>NUCLEOTIDE SEQUENCE [LARGE SCALE GENOMIC DNA]</scope>
    <source>
        <strain evidence="8">CGMCC 1.12707</strain>
    </source>
</reference>
<evidence type="ECO:0000313" key="6">
    <source>
        <dbReference type="EMBL" id="SHL56642.1"/>
    </source>
</evidence>
<dbReference type="GO" id="GO:0022857">
    <property type="term" value="F:transmembrane transporter activity"/>
    <property type="evidence" value="ECO:0007669"/>
    <property type="project" value="InterPro"/>
</dbReference>
<feature type="transmembrane region" description="Helical" evidence="4">
    <location>
        <begin position="12"/>
        <end position="36"/>
    </location>
</feature>
<dbReference type="InterPro" id="IPR036259">
    <property type="entry name" value="MFS_trans_sf"/>
</dbReference>
<dbReference type="RefSeq" id="WP_072933577.1">
    <property type="nucleotide sequence ID" value="NZ_BMFL01000013.1"/>
</dbReference>
<evidence type="ECO:0000256" key="3">
    <source>
        <dbReference type="ARBA" id="ARBA00023136"/>
    </source>
</evidence>
<dbReference type="InterPro" id="IPR011701">
    <property type="entry name" value="MFS"/>
</dbReference>
<accession>A0A1M7BNQ3</accession>
<feature type="transmembrane region" description="Helical" evidence="4">
    <location>
        <begin position="219"/>
        <end position="242"/>
    </location>
</feature>
<evidence type="ECO:0000256" key="4">
    <source>
        <dbReference type="SAM" id="Phobius"/>
    </source>
</evidence>
<dbReference type="AlphaFoldDB" id="A0A1M7BNQ3"/>
<keyword evidence="3 4" id="KW-0472">Membrane</keyword>
<dbReference type="InterPro" id="IPR050327">
    <property type="entry name" value="Proton-linked_MCT"/>
</dbReference>
<proteinExistence type="predicted"/>
<reference evidence="6" key="3">
    <citation type="submission" date="2016-11" db="EMBL/GenBank/DDBJ databases">
        <authorList>
            <person name="Jaros S."/>
            <person name="Januszkiewicz K."/>
            <person name="Wedrychowicz H."/>
        </authorList>
    </citation>
    <scope>NUCLEOTIDE SEQUENCE [LARGE SCALE GENOMIC DNA]</scope>
    <source>
        <strain evidence="6">DSM 27989</strain>
    </source>
</reference>
<feature type="transmembrane region" description="Helical" evidence="4">
    <location>
        <begin position="337"/>
        <end position="359"/>
    </location>
</feature>
<feature type="transmembrane region" description="Helical" evidence="4">
    <location>
        <begin position="139"/>
        <end position="157"/>
    </location>
</feature>
<keyword evidence="8" id="KW-1185">Reference proteome</keyword>
<reference evidence="5" key="5">
    <citation type="submission" date="2024-05" db="EMBL/GenBank/DDBJ databases">
        <authorList>
            <person name="Sun Q."/>
            <person name="Zhou Y."/>
        </authorList>
    </citation>
    <scope>NUCLEOTIDE SEQUENCE</scope>
    <source>
        <strain evidence="5">CGMCC 1.12707</strain>
    </source>
</reference>
<dbReference type="Proteomes" id="UP000650994">
    <property type="component" value="Unassembled WGS sequence"/>
</dbReference>
<sequence length="414" mass="46149">MKFLNQNYFQYIESFFLGIAQILLWGCSYFVLSILADPIMKETNWSPQFIYGCLSISILISGLISPKIGKIINNSQKNYILFLSGIIMALGLITISFSSGKIVYLIGWILLGVAMGFGLYDALFASLGKKYGKKASGSIIQITLISGFATTVAWPILSYCSTNYGWRNSLLIFAILLIIFTLPIHFFSFAYQQDHKEINEKKENKIIIQKTNVVPDLKLSFYLLLINFSIGSFLMTGLYVYIIEILKDKGIGLKEAIAIGALLGPSQVGVRLLDLLFPKKTPIITALISSFAIFISFVLLLLSYKIAFIGVIIFGLGNGMRSILRGTLPLWIFSPKIYAKIIGNLALLPLVAQAATPFLGGLIIQYLGIKSFVYCLCFLAAFNLVPLFILQKVLKGYRINLKRYKTILLSKIHL</sequence>
<protein>
    <submittedName>
        <fullName evidence="5">MFS transporter</fullName>
    </submittedName>
    <submittedName>
        <fullName evidence="6">Major Facilitator Superfamily protein</fullName>
    </submittedName>
</protein>
<evidence type="ECO:0000256" key="1">
    <source>
        <dbReference type="ARBA" id="ARBA00022692"/>
    </source>
</evidence>
<dbReference type="Proteomes" id="UP000184120">
    <property type="component" value="Unassembled WGS sequence"/>
</dbReference>
<name>A0A1M7BNQ3_9FLAO</name>
<dbReference type="Pfam" id="PF07690">
    <property type="entry name" value="MFS_1"/>
    <property type="match status" value="1"/>
</dbReference>